<dbReference type="AlphaFoldDB" id="A5F9N4"/>
<protein>
    <submittedName>
        <fullName evidence="1">Uncharacterized protein</fullName>
    </submittedName>
</protein>
<geneLocation type="plasmid" evidence="1 2">
    <name>pCKL555A</name>
</geneLocation>
<gene>
    <name evidence="1" type="ordered locus">CKL_4025</name>
</gene>
<dbReference type="EMBL" id="CP000674">
    <property type="protein sequence ID" value="ABQ23624.1"/>
    <property type="molecule type" value="Genomic_DNA"/>
</dbReference>
<dbReference type="KEGG" id="ckl:CKL_4025"/>
<evidence type="ECO:0000313" key="1">
    <source>
        <dbReference type="EMBL" id="ABQ23624.1"/>
    </source>
</evidence>
<keyword evidence="1" id="KW-0614">Plasmid</keyword>
<organism evidence="1 2">
    <name type="scientific">Clostridium kluyveri (strain ATCC 8527 / DSM 555 / NBRC 12016 / NCIMB 10680 / K1)</name>
    <dbReference type="NCBI Taxonomy" id="431943"/>
    <lineage>
        <taxon>Bacteria</taxon>
        <taxon>Bacillati</taxon>
        <taxon>Bacillota</taxon>
        <taxon>Clostridia</taxon>
        <taxon>Eubacteriales</taxon>
        <taxon>Clostridiaceae</taxon>
        <taxon>Clostridium</taxon>
    </lineage>
</organism>
<evidence type="ECO:0000313" key="2">
    <source>
        <dbReference type="Proteomes" id="UP000002411"/>
    </source>
</evidence>
<keyword evidence="2" id="KW-1185">Reference proteome</keyword>
<sequence length="60" mass="7097">MDKYWYDYSSGSKEFKLAIKKAPLYQLRSLLGVFGKKQKQGEKVSDKIVAIRKEMVRRKK</sequence>
<dbReference type="HOGENOM" id="CLU_2933140_0_0_9"/>
<proteinExistence type="predicted"/>
<accession>A5F9N4</accession>
<name>A5F9N4_CLOK5</name>
<dbReference type="RefSeq" id="WP_011930371.1">
    <property type="nucleotide sequence ID" value="NC_009466.1"/>
</dbReference>
<dbReference type="Proteomes" id="UP000002411">
    <property type="component" value="Plasmid pCKL555A"/>
</dbReference>
<reference evidence="1 2" key="1">
    <citation type="journal article" date="2008" name="Proc. Natl. Acad. Sci. U.S.A.">
        <title>The genome of Clostridium kluyveri, a strict anaerobe with unique metabolic features.</title>
        <authorList>
            <person name="Seedorf H."/>
            <person name="Fricke W.F."/>
            <person name="Veith B."/>
            <person name="Brueggemann H."/>
            <person name="Liesegang H."/>
            <person name="Strittmatter A."/>
            <person name="Miethke M."/>
            <person name="Buckel W."/>
            <person name="Hinderberger J."/>
            <person name="Li F."/>
            <person name="Hagemeier C."/>
            <person name="Thauer R.K."/>
            <person name="Gottschalk G."/>
        </authorList>
    </citation>
    <scope>NUCLEOTIDE SEQUENCE [LARGE SCALE GENOMIC DNA]</scope>
    <source>
        <strain evidence="2">ATCC 8527 / DSM 555 / NCIMB 10680</strain>
        <plasmid evidence="1 2">pCKL555A</plasmid>
    </source>
</reference>